<evidence type="ECO:0000256" key="1">
    <source>
        <dbReference type="ARBA" id="ARBA00022553"/>
    </source>
</evidence>
<dbReference type="GO" id="GO:0003677">
    <property type="term" value="F:DNA binding"/>
    <property type="evidence" value="ECO:0007669"/>
    <property type="project" value="UniProtKB-KW"/>
</dbReference>
<dbReference type="AlphaFoldDB" id="A0AAF0BXG6"/>
<feature type="modified residue" description="4-aspartylphosphate" evidence="3">
    <location>
        <position position="54"/>
    </location>
</feature>
<dbReference type="InterPro" id="IPR001789">
    <property type="entry name" value="Sig_transdc_resp-reg_receiver"/>
</dbReference>
<dbReference type="CDD" id="cd06170">
    <property type="entry name" value="LuxR_C_like"/>
    <property type="match status" value="1"/>
</dbReference>
<evidence type="ECO:0000256" key="3">
    <source>
        <dbReference type="PROSITE-ProRule" id="PRU00169"/>
    </source>
</evidence>
<dbReference type="InterPro" id="IPR016032">
    <property type="entry name" value="Sig_transdc_resp-reg_C-effctor"/>
</dbReference>
<organism evidence="6 7">
    <name type="scientific">Iamia majanohamensis</name>
    <dbReference type="NCBI Taxonomy" id="467976"/>
    <lineage>
        <taxon>Bacteria</taxon>
        <taxon>Bacillati</taxon>
        <taxon>Actinomycetota</taxon>
        <taxon>Acidimicrobiia</taxon>
        <taxon>Acidimicrobiales</taxon>
        <taxon>Iamiaceae</taxon>
        <taxon>Iamia</taxon>
    </lineage>
</organism>
<name>A0AAF0BXG6_9ACTN</name>
<dbReference type="EMBL" id="CP116942">
    <property type="protein sequence ID" value="WCO69070.1"/>
    <property type="molecule type" value="Genomic_DNA"/>
</dbReference>
<dbReference type="Proteomes" id="UP001216390">
    <property type="component" value="Chromosome"/>
</dbReference>
<dbReference type="PROSITE" id="PS00622">
    <property type="entry name" value="HTH_LUXR_1"/>
    <property type="match status" value="1"/>
</dbReference>
<evidence type="ECO:0000259" key="5">
    <source>
        <dbReference type="PROSITE" id="PS50110"/>
    </source>
</evidence>
<dbReference type="PROSITE" id="PS50110">
    <property type="entry name" value="RESPONSE_REGULATORY"/>
    <property type="match status" value="1"/>
</dbReference>
<gene>
    <name evidence="6" type="ORF">PO878_10065</name>
</gene>
<keyword evidence="1 3" id="KW-0597">Phosphoprotein</keyword>
<dbReference type="Gene3D" id="3.40.50.2300">
    <property type="match status" value="1"/>
</dbReference>
<dbReference type="GO" id="GO:0000160">
    <property type="term" value="P:phosphorelay signal transduction system"/>
    <property type="evidence" value="ECO:0007669"/>
    <property type="project" value="InterPro"/>
</dbReference>
<sequence length="214" mass="23194">MAIRLLLADDHPMLRDGLRRSLSDEGFEVVGEAGDGHEAVARAAELVPDVVLMDVTMPDCDGVEATRRIHAAQPDVRVVMLTMHADQDVLRAALEAGASGYLVKDCSIDEIADTIRQAADDSSALSPDLAASMLDEVRRLDVPDDAPDQVVTPREVEVLQLIADGCSTGEVAERLYISQKTVKNHLASIYQKLDARDRTQAVLQAVRMGIVRLA</sequence>
<dbReference type="InterPro" id="IPR058245">
    <property type="entry name" value="NreC/VraR/RcsB-like_REC"/>
</dbReference>
<dbReference type="InterPro" id="IPR039420">
    <property type="entry name" value="WalR-like"/>
</dbReference>
<dbReference type="PROSITE" id="PS50043">
    <property type="entry name" value="HTH_LUXR_2"/>
    <property type="match status" value="1"/>
</dbReference>
<dbReference type="GO" id="GO:0006355">
    <property type="term" value="P:regulation of DNA-templated transcription"/>
    <property type="evidence" value="ECO:0007669"/>
    <property type="project" value="InterPro"/>
</dbReference>
<dbReference type="RefSeq" id="WP_272738584.1">
    <property type="nucleotide sequence ID" value="NZ_CP116942.1"/>
</dbReference>
<dbReference type="SUPFAM" id="SSF46894">
    <property type="entry name" value="C-terminal effector domain of the bipartite response regulators"/>
    <property type="match status" value="1"/>
</dbReference>
<evidence type="ECO:0000313" key="6">
    <source>
        <dbReference type="EMBL" id="WCO69070.1"/>
    </source>
</evidence>
<dbReference type="KEGG" id="ima:PO878_10065"/>
<dbReference type="SMART" id="SM00421">
    <property type="entry name" value="HTH_LUXR"/>
    <property type="match status" value="1"/>
</dbReference>
<dbReference type="CDD" id="cd17535">
    <property type="entry name" value="REC_NarL-like"/>
    <property type="match status" value="1"/>
</dbReference>
<dbReference type="PRINTS" id="PR00038">
    <property type="entry name" value="HTHLUXR"/>
</dbReference>
<feature type="domain" description="Response regulatory" evidence="5">
    <location>
        <begin position="4"/>
        <end position="119"/>
    </location>
</feature>
<keyword evidence="2" id="KW-0238">DNA-binding</keyword>
<reference evidence="6" key="1">
    <citation type="submission" date="2023-01" db="EMBL/GenBank/DDBJ databases">
        <title>The diversity of Class Acidimicrobiia in South China Sea sediment environments and the proposal of Iamia marina sp. nov., a novel species of the genus Iamia.</title>
        <authorList>
            <person name="He Y."/>
            <person name="Tian X."/>
        </authorList>
    </citation>
    <scope>NUCLEOTIDE SEQUENCE</scope>
    <source>
        <strain evidence="6">DSM 19957</strain>
    </source>
</reference>
<evidence type="ECO:0000313" key="7">
    <source>
        <dbReference type="Proteomes" id="UP001216390"/>
    </source>
</evidence>
<feature type="domain" description="HTH luxR-type" evidence="4">
    <location>
        <begin position="144"/>
        <end position="209"/>
    </location>
</feature>
<dbReference type="Pfam" id="PF00196">
    <property type="entry name" value="GerE"/>
    <property type="match status" value="1"/>
</dbReference>
<proteinExistence type="predicted"/>
<dbReference type="SUPFAM" id="SSF52172">
    <property type="entry name" value="CheY-like"/>
    <property type="match status" value="1"/>
</dbReference>
<dbReference type="InterPro" id="IPR000792">
    <property type="entry name" value="Tscrpt_reg_LuxR_C"/>
</dbReference>
<evidence type="ECO:0000256" key="2">
    <source>
        <dbReference type="ARBA" id="ARBA00023125"/>
    </source>
</evidence>
<protein>
    <submittedName>
        <fullName evidence="6">Response regulator transcription factor</fullName>
    </submittedName>
</protein>
<dbReference type="PANTHER" id="PTHR43214">
    <property type="entry name" value="TWO-COMPONENT RESPONSE REGULATOR"/>
    <property type="match status" value="1"/>
</dbReference>
<dbReference type="SMART" id="SM00448">
    <property type="entry name" value="REC"/>
    <property type="match status" value="1"/>
</dbReference>
<accession>A0AAF0BXG6</accession>
<dbReference type="InterPro" id="IPR011006">
    <property type="entry name" value="CheY-like_superfamily"/>
</dbReference>
<keyword evidence="7" id="KW-1185">Reference proteome</keyword>
<dbReference type="Pfam" id="PF00072">
    <property type="entry name" value="Response_reg"/>
    <property type="match status" value="1"/>
</dbReference>
<evidence type="ECO:0000259" key="4">
    <source>
        <dbReference type="PROSITE" id="PS50043"/>
    </source>
</evidence>